<dbReference type="PANTHER" id="PTHR34407">
    <property type="entry name" value="EXPRESSED PROTEIN"/>
    <property type="match status" value="1"/>
</dbReference>
<name>A0A2P6U566_CHLSO</name>
<evidence type="ECO:0000313" key="2">
    <source>
        <dbReference type="Proteomes" id="UP000239899"/>
    </source>
</evidence>
<organism evidence="1 2">
    <name type="scientific">Chlorella sorokiniana</name>
    <name type="common">Freshwater green alga</name>
    <dbReference type="NCBI Taxonomy" id="3076"/>
    <lineage>
        <taxon>Eukaryota</taxon>
        <taxon>Viridiplantae</taxon>
        <taxon>Chlorophyta</taxon>
        <taxon>core chlorophytes</taxon>
        <taxon>Trebouxiophyceae</taxon>
        <taxon>Chlorellales</taxon>
        <taxon>Chlorellaceae</taxon>
        <taxon>Chlorella clade</taxon>
        <taxon>Chlorella</taxon>
    </lineage>
</organism>
<dbReference type="Proteomes" id="UP000239899">
    <property type="component" value="Unassembled WGS sequence"/>
</dbReference>
<accession>A0A2P6U566</accession>
<keyword evidence="2" id="KW-1185">Reference proteome</keyword>
<dbReference type="EMBL" id="LHPG02000001">
    <property type="protein sequence ID" value="PRW61459.1"/>
    <property type="molecule type" value="Genomic_DNA"/>
</dbReference>
<reference evidence="1 2" key="1">
    <citation type="journal article" date="2018" name="Plant J.">
        <title>Genome sequences of Chlorella sorokiniana UTEX 1602 and Micractinium conductrix SAG 241.80: implications to maltose excretion by a green alga.</title>
        <authorList>
            <person name="Arriola M.B."/>
            <person name="Velmurugan N."/>
            <person name="Zhang Y."/>
            <person name="Plunkett M.H."/>
            <person name="Hondzo H."/>
            <person name="Barney B.M."/>
        </authorList>
    </citation>
    <scope>NUCLEOTIDE SEQUENCE [LARGE SCALE GENOMIC DNA]</scope>
    <source>
        <strain evidence="2">UTEX 1602</strain>
    </source>
</reference>
<dbReference type="InterPro" id="IPR036514">
    <property type="entry name" value="SGNH_hydro_sf"/>
</dbReference>
<proteinExistence type="predicted"/>
<sequence>MVPADTDLVVLEFSINDDYYGGDRATYEQLLRKLLQLGRAVVTLHHYQYNVRRIQDTALGMPKGVFWWGPEQHYSLLAQYYDIPSVSIASAAWRLMAAGVEGFKVDKYDTANPSPTVPPNVVAPRNESASYFFSDPHHPGDQGHKVLAEALAAPLLRAVGEVQAQRLLPPSTLSALLLPTGAKSSRIAYRRTHARLLDLPPPMLPGNYEKRTLFCAMPADLKQVVKAASGFQYRAERPNATDFVRQKWGYSAFDPGDWLELEIDTRLDGHNASNTSQPVLVAFGCLHSYEHMGVAEATCTLW</sequence>
<dbReference type="SUPFAM" id="SSF52266">
    <property type="entry name" value="SGNH hydrolase"/>
    <property type="match status" value="1"/>
</dbReference>
<protein>
    <submittedName>
        <fullName evidence="1">Uncharacterized protein</fullName>
    </submittedName>
</protein>
<dbReference type="AlphaFoldDB" id="A0A2P6U566"/>
<gene>
    <name evidence="1" type="ORF">C2E21_0239</name>
</gene>
<comment type="caution">
    <text evidence="1">The sequence shown here is derived from an EMBL/GenBank/DDBJ whole genome shotgun (WGS) entry which is preliminary data.</text>
</comment>
<evidence type="ECO:0000313" key="1">
    <source>
        <dbReference type="EMBL" id="PRW61459.1"/>
    </source>
</evidence>
<dbReference type="Gene3D" id="3.40.50.1110">
    <property type="entry name" value="SGNH hydrolase"/>
    <property type="match status" value="1"/>
</dbReference>
<dbReference type="PANTHER" id="PTHR34407:SF1">
    <property type="entry name" value="SGNH HYDROLASE-TYPE ESTERASE DOMAIN-CONTAINING PROTEIN"/>
    <property type="match status" value="1"/>
</dbReference>
<dbReference type="OrthoDB" id="544608at2759"/>